<sequence length="147" mass="16345">SPSVSPVAVFGSSVYSLSLTLSPSSASLPLPLSVIHYLTSDLTIHSHHRSRHGLFCVGSLRQGNLHYDYLELKGKNWKLRHSDLPHTESTKTADCGLSERRRSVRMMLQEGLLPPSTWTHRRGIKGFCTSPLVYPSVSSISSSFRRL</sequence>
<protein>
    <submittedName>
        <fullName evidence="1">Uncharacterized protein</fullName>
    </submittedName>
</protein>
<name>A0AAN5D817_9BILA</name>
<comment type="caution">
    <text evidence="1">The sequence shown here is derived from an EMBL/GenBank/DDBJ whole genome shotgun (WGS) entry which is preliminary data.</text>
</comment>
<dbReference type="AlphaFoldDB" id="A0AAN5D817"/>
<evidence type="ECO:0000313" key="2">
    <source>
        <dbReference type="Proteomes" id="UP001328107"/>
    </source>
</evidence>
<evidence type="ECO:0000313" key="1">
    <source>
        <dbReference type="EMBL" id="GMR58566.1"/>
    </source>
</evidence>
<dbReference type="Proteomes" id="UP001328107">
    <property type="component" value="Unassembled WGS sequence"/>
</dbReference>
<dbReference type="EMBL" id="BTRK01000006">
    <property type="protein sequence ID" value="GMR58566.1"/>
    <property type="molecule type" value="Genomic_DNA"/>
</dbReference>
<keyword evidence="2" id="KW-1185">Reference proteome</keyword>
<feature type="non-terminal residue" evidence="1">
    <location>
        <position position="1"/>
    </location>
</feature>
<organism evidence="1 2">
    <name type="scientific">Pristionchus mayeri</name>
    <dbReference type="NCBI Taxonomy" id="1317129"/>
    <lineage>
        <taxon>Eukaryota</taxon>
        <taxon>Metazoa</taxon>
        <taxon>Ecdysozoa</taxon>
        <taxon>Nematoda</taxon>
        <taxon>Chromadorea</taxon>
        <taxon>Rhabditida</taxon>
        <taxon>Rhabditina</taxon>
        <taxon>Diplogasteromorpha</taxon>
        <taxon>Diplogasteroidea</taxon>
        <taxon>Neodiplogasteridae</taxon>
        <taxon>Pristionchus</taxon>
    </lineage>
</organism>
<proteinExistence type="predicted"/>
<reference evidence="2" key="1">
    <citation type="submission" date="2022-10" db="EMBL/GenBank/DDBJ databases">
        <title>Genome assembly of Pristionchus species.</title>
        <authorList>
            <person name="Yoshida K."/>
            <person name="Sommer R.J."/>
        </authorList>
    </citation>
    <scope>NUCLEOTIDE SEQUENCE [LARGE SCALE GENOMIC DNA]</scope>
    <source>
        <strain evidence="2">RS5460</strain>
    </source>
</reference>
<gene>
    <name evidence="1" type="ORF">PMAYCL1PPCAC_28761</name>
</gene>
<accession>A0AAN5D817</accession>